<comment type="caution">
    <text evidence="1">The sequence shown here is derived from an EMBL/GenBank/DDBJ whole genome shotgun (WGS) entry which is preliminary data.</text>
</comment>
<accession>A0AAV4S1I3</accession>
<name>A0AAV4S1I3_CAEEX</name>
<gene>
    <name evidence="1" type="ORF">CEXT_636761</name>
</gene>
<dbReference type="AlphaFoldDB" id="A0AAV4S1I3"/>
<sequence length="138" mass="15695">MLLRVWSCGDFGASAGNINSLMLHSTKVLLFGHGSPDQGLGKSGAIRCRSRNRFTLYIFGRIMWNVSLSTCSLNIWSSRLFRGLLALAKSAENFQKKDIDHLHYLRCSVWFNMSAGLTPIFGFRCLFDVFKWLSFQMC</sequence>
<reference evidence="1 2" key="1">
    <citation type="submission" date="2021-06" db="EMBL/GenBank/DDBJ databases">
        <title>Caerostris extrusa draft genome.</title>
        <authorList>
            <person name="Kono N."/>
            <person name="Arakawa K."/>
        </authorList>
    </citation>
    <scope>NUCLEOTIDE SEQUENCE [LARGE SCALE GENOMIC DNA]</scope>
</reference>
<dbReference type="EMBL" id="BPLR01008602">
    <property type="protein sequence ID" value="GIY25908.1"/>
    <property type="molecule type" value="Genomic_DNA"/>
</dbReference>
<organism evidence="1 2">
    <name type="scientific">Caerostris extrusa</name>
    <name type="common">Bark spider</name>
    <name type="synonym">Caerostris bankana</name>
    <dbReference type="NCBI Taxonomy" id="172846"/>
    <lineage>
        <taxon>Eukaryota</taxon>
        <taxon>Metazoa</taxon>
        <taxon>Ecdysozoa</taxon>
        <taxon>Arthropoda</taxon>
        <taxon>Chelicerata</taxon>
        <taxon>Arachnida</taxon>
        <taxon>Araneae</taxon>
        <taxon>Araneomorphae</taxon>
        <taxon>Entelegynae</taxon>
        <taxon>Araneoidea</taxon>
        <taxon>Araneidae</taxon>
        <taxon>Caerostris</taxon>
    </lineage>
</organism>
<proteinExistence type="predicted"/>
<keyword evidence="2" id="KW-1185">Reference proteome</keyword>
<evidence type="ECO:0000313" key="1">
    <source>
        <dbReference type="EMBL" id="GIY25908.1"/>
    </source>
</evidence>
<dbReference type="Proteomes" id="UP001054945">
    <property type="component" value="Unassembled WGS sequence"/>
</dbReference>
<protein>
    <submittedName>
        <fullName evidence="1">Uncharacterized protein</fullName>
    </submittedName>
</protein>
<evidence type="ECO:0000313" key="2">
    <source>
        <dbReference type="Proteomes" id="UP001054945"/>
    </source>
</evidence>